<evidence type="ECO:0000256" key="1">
    <source>
        <dbReference type="ARBA" id="ARBA00022801"/>
    </source>
</evidence>
<dbReference type="SMART" id="SM00331">
    <property type="entry name" value="PP2C_SIG"/>
    <property type="match status" value="1"/>
</dbReference>
<dbReference type="Gene3D" id="2.60.200.20">
    <property type="match status" value="1"/>
</dbReference>
<accession>A0A7V9AAR5</accession>
<dbReference type="InterPro" id="IPR036457">
    <property type="entry name" value="PPM-type-like_dom_sf"/>
</dbReference>
<dbReference type="PANTHER" id="PTHR43156:SF2">
    <property type="entry name" value="STAGE II SPORULATION PROTEIN E"/>
    <property type="match status" value="1"/>
</dbReference>
<dbReference type="PROSITE" id="PS50006">
    <property type="entry name" value="FHA_DOMAIN"/>
    <property type="match status" value="1"/>
</dbReference>
<dbReference type="Pfam" id="PF13185">
    <property type="entry name" value="GAF_2"/>
    <property type="match status" value="1"/>
</dbReference>
<name>A0A7V9AAR5_9BACT</name>
<dbReference type="PANTHER" id="PTHR43156">
    <property type="entry name" value="STAGE II SPORULATION PROTEIN E-RELATED"/>
    <property type="match status" value="1"/>
</dbReference>
<comment type="caution">
    <text evidence="3">The sequence shown here is derived from an EMBL/GenBank/DDBJ whole genome shotgun (WGS) entry which is preliminary data.</text>
</comment>
<dbReference type="Pfam" id="PF07228">
    <property type="entry name" value="SpoIIE"/>
    <property type="match status" value="1"/>
</dbReference>
<dbReference type="EMBL" id="JACEFB010000001">
    <property type="protein sequence ID" value="MBA2225174.1"/>
    <property type="molecule type" value="Genomic_DNA"/>
</dbReference>
<dbReference type="Gene3D" id="3.30.450.40">
    <property type="match status" value="1"/>
</dbReference>
<evidence type="ECO:0000313" key="3">
    <source>
        <dbReference type="EMBL" id="MBA2225174.1"/>
    </source>
</evidence>
<dbReference type="CDD" id="cd00060">
    <property type="entry name" value="FHA"/>
    <property type="match status" value="1"/>
</dbReference>
<dbReference type="SMART" id="SM00065">
    <property type="entry name" value="GAF"/>
    <property type="match status" value="1"/>
</dbReference>
<keyword evidence="4" id="KW-1185">Reference proteome</keyword>
<keyword evidence="1" id="KW-0378">Hydrolase</keyword>
<dbReference type="SMART" id="SM00240">
    <property type="entry name" value="FHA"/>
    <property type="match status" value="1"/>
</dbReference>
<dbReference type="InterPro" id="IPR052016">
    <property type="entry name" value="Bact_Sigma-Reg"/>
</dbReference>
<dbReference type="Proteomes" id="UP000542342">
    <property type="component" value="Unassembled WGS sequence"/>
</dbReference>
<dbReference type="InterPro" id="IPR000253">
    <property type="entry name" value="FHA_dom"/>
</dbReference>
<dbReference type="SUPFAM" id="SSF55781">
    <property type="entry name" value="GAF domain-like"/>
    <property type="match status" value="1"/>
</dbReference>
<organism evidence="3 4">
    <name type="scientific">Thermogemmata fonticola</name>
    <dbReference type="NCBI Taxonomy" id="2755323"/>
    <lineage>
        <taxon>Bacteria</taxon>
        <taxon>Pseudomonadati</taxon>
        <taxon>Planctomycetota</taxon>
        <taxon>Planctomycetia</taxon>
        <taxon>Gemmatales</taxon>
        <taxon>Gemmataceae</taxon>
        <taxon>Thermogemmata</taxon>
    </lineage>
</organism>
<proteinExistence type="predicted"/>
<protein>
    <submittedName>
        <fullName evidence="3">SpoIIE family protein phosphatase</fullName>
    </submittedName>
</protein>
<dbReference type="Pfam" id="PF00498">
    <property type="entry name" value="FHA"/>
    <property type="match status" value="1"/>
</dbReference>
<sequence length="577" mass="64440">MPKLVLLKAPDGPAPHRHILLTGEPQTIGRDADRCQIVIPHASVSREHARITQENGVFYIEDLKSRNHTFVNSRQITERTPLQPDDRIRICDYLFVFQADTQDRPSPLPDYMRKVKGTEAGEEAVQEISTIEASGNQDSVRDFLQVAPSERLRALLDISRSLSLTLELEPLLTQIADVLFQVFRQADRCFILLKEDNHLIPKVVKSRRPTDETPRYSRTVVRRAFETGQSFLTEDASLDTSLGSAASIAELRIRSAMCVPMIGMDGQPLGAIQVDTLDRGRKFTQDDLHLLTIVGNLAGVAVQKAHLYEQNLQRQREEREIELARKVQLGLLPHKPPSIPGYDFYSYYSPARMIGGDYYDFIPLSDGRWAIVLGDVAGKGVPAALLVAKLSSEVRYHLLTHTDVAQAVAKLNNHLIQAGLQDRFITMVVIVLDPNTHQLTLVNAGHLSPKWSQASRRDLCDLGQPENQGLPLGVLPDFLYVAETYHLDAGDTITLFTDGVTDALDREGEFFGMGRVDYVLRPDVDDGPQTFTAQFRGRQLVDAVQTHSAGRPQNDDIAIVCFGRLPDHYEPPSASYI</sequence>
<evidence type="ECO:0000259" key="2">
    <source>
        <dbReference type="PROSITE" id="PS50006"/>
    </source>
</evidence>
<dbReference type="InterPro" id="IPR029016">
    <property type="entry name" value="GAF-like_dom_sf"/>
</dbReference>
<evidence type="ECO:0000313" key="4">
    <source>
        <dbReference type="Proteomes" id="UP000542342"/>
    </source>
</evidence>
<dbReference type="AlphaFoldDB" id="A0A7V9AAR5"/>
<dbReference type="GO" id="GO:0016791">
    <property type="term" value="F:phosphatase activity"/>
    <property type="evidence" value="ECO:0007669"/>
    <property type="project" value="TreeGrafter"/>
</dbReference>
<dbReference type="InterPro" id="IPR008984">
    <property type="entry name" value="SMAD_FHA_dom_sf"/>
</dbReference>
<dbReference type="InterPro" id="IPR003018">
    <property type="entry name" value="GAF"/>
</dbReference>
<dbReference type="SUPFAM" id="SSF81606">
    <property type="entry name" value="PP2C-like"/>
    <property type="match status" value="1"/>
</dbReference>
<feature type="domain" description="FHA" evidence="2">
    <location>
        <begin position="26"/>
        <end position="76"/>
    </location>
</feature>
<dbReference type="RefSeq" id="WP_194536559.1">
    <property type="nucleotide sequence ID" value="NZ_JACEFB010000001.1"/>
</dbReference>
<gene>
    <name evidence="3" type="ORF">H0921_03250</name>
</gene>
<reference evidence="3 4" key="1">
    <citation type="submission" date="2020-07" db="EMBL/GenBank/DDBJ databases">
        <title>Thermogemmata thermophila gen. nov., sp. nov., a novel moderate thermophilic planctomycete from a Kamchatka hot spring.</title>
        <authorList>
            <person name="Elcheninov A.G."/>
            <person name="Podosokorskaya O.A."/>
            <person name="Kovaleva O.L."/>
            <person name="Novikov A."/>
            <person name="Bonch-Osmolovskaya E.A."/>
            <person name="Toshchakov S.V."/>
            <person name="Kublanov I.V."/>
        </authorList>
    </citation>
    <scope>NUCLEOTIDE SEQUENCE [LARGE SCALE GENOMIC DNA]</scope>
    <source>
        <strain evidence="3 4">2918</strain>
    </source>
</reference>
<dbReference type="InterPro" id="IPR001932">
    <property type="entry name" value="PPM-type_phosphatase-like_dom"/>
</dbReference>
<dbReference type="SUPFAM" id="SSF49879">
    <property type="entry name" value="SMAD/FHA domain"/>
    <property type="match status" value="1"/>
</dbReference>
<dbReference type="Gene3D" id="3.60.40.10">
    <property type="entry name" value="PPM-type phosphatase domain"/>
    <property type="match status" value="1"/>
</dbReference>